<accession>A0AC60P5V8</accession>
<dbReference type="EMBL" id="JABSTQ010011156">
    <property type="protein sequence ID" value="KAG0414677.1"/>
    <property type="molecule type" value="Genomic_DNA"/>
</dbReference>
<name>A0AC60P5V8_IXOPE</name>
<protein>
    <submittedName>
        <fullName evidence="1">Uncharacterized protein</fullName>
    </submittedName>
</protein>
<proteinExistence type="predicted"/>
<reference evidence="1 2" key="1">
    <citation type="journal article" date="2020" name="Cell">
        <title>Large-Scale Comparative Analyses of Tick Genomes Elucidate Their Genetic Diversity and Vector Capacities.</title>
        <authorList>
            <consortium name="Tick Genome and Microbiome Consortium (TIGMIC)"/>
            <person name="Jia N."/>
            <person name="Wang J."/>
            <person name="Shi W."/>
            <person name="Du L."/>
            <person name="Sun Y."/>
            <person name="Zhan W."/>
            <person name="Jiang J.F."/>
            <person name="Wang Q."/>
            <person name="Zhang B."/>
            <person name="Ji P."/>
            <person name="Bell-Sakyi L."/>
            <person name="Cui X.M."/>
            <person name="Yuan T.T."/>
            <person name="Jiang B.G."/>
            <person name="Yang W.F."/>
            <person name="Lam T.T."/>
            <person name="Chang Q.C."/>
            <person name="Ding S.J."/>
            <person name="Wang X.J."/>
            <person name="Zhu J.G."/>
            <person name="Ruan X.D."/>
            <person name="Zhao L."/>
            <person name="Wei J.T."/>
            <person name="Ye R.Z."/>
            <person name="Que T.C."/>
            <person name="Du C.H."/>
            <person name="Zhou Y.H."/>
            <person name="Cheng J.X."/>
            <person name="Dai P.F."/>
            <person name="Guo W.B."/>
            <person name="Han X.H."/>
            <person name="Huang E.J."/>
            <person name="Li L.F."/>
            <person name="Wei W."/>
            <person name="Gao Y.C."/>
            <person name="Liu J.Z."/>
            <person name="Shao H.Z."/>
            <person name="Wang X."/>
            <person name="Wang C.C."/>
            <person name="Yang T.C."/>
            <person name="Huo Q.B."/>
            <person name="Li W."/>
            <person name="Chen H.Y."/>
            <person name="Chen S.E."/>
            <person name="Zhou L.G."/>
            <person name="Ni X.B."/>
            <person name="Tian J.H."/>
            <person name="Sheng Y."/>
            <person name="Liu T."/>
            <person name="Pan Y.S."/>
            <person name="Xia L.Y."/>
            <person name="Li J."/>
            <person name="Zhao F."/>
            <person name="Cao W.C."/>
        </authorList>
    </citation>
    <scope>NUCLEOTIDE SEQUENCE [LARGE SCALE GENOMIC DNA]</scope>
    <source>
        <strain evidence="1">Iper-2018</strain>
    </source>
</reference>
<gene>
    <name evidence="1" type="ORF">HPB47_008169</name>
</gene>
<dbReference type="Proteomes" id="UP000805193">
    <property type="component" value="Unassembled WGS sequence"/>
</dbReference>
<evidence type="ECO:0000313" key="2">
    <source>
        <dbReference type="Proteomes" id="UP000805193"/>
    </source>
</evidence>
<comment type="caution">
    <text evidence="1">The sequence shown here is derived from an EMBL/GenBank/DDBJ whole genome shotgun (WGS) entry which is preliminary data.</text>
</comment>
<organism evidence="1 2">
    <name type="scientific">Ixodes persulcatus</name>
    <name type="common">Taiga tick</name>
    <dbReference type="NCBI Taxonomy" id="34615"/>
    <lineage>
        <taxon>Eukaryota</taxon>
        <taxon>Metazoa</taxon>
        <taxon>Ecdysozoa</taxon>
        <taxon>Arthropoda</taxon>
        <taxon>Chelicerata</taxon>
        <taxon>Arachnida</taxon>
        <taxon>Acari</taxon>
        <taxon>Parasitiformes</taxon>
        <taxon>Ixodida</taxon>
        <taxon>Ixodoidea</taxon>
        <taxon>Ixodidae</taxon>
        <taxon>Ixodinae</taxon>
        <taxon>Ixodes</taxon>
    </lineage>
</organism>
<sequence length="147" mass="16426">MGTRVERPCQGQVVVICASPDTVREIMLTAADLGMDNGDFVFFSVELFTTRNTSNTRPWYRESDTAERNSRARRAYEALLVVQTRIPESSEFAKFKNALHEAARREFDFEYSTDELCAKVQSGAKVYGAPERVPKCIAATSDGAPPH</sequence>
<keyword evidence="2" id="KW-1185">Reference proteome</keyword>
<evidence type="ECO:0000313" key="1">
    <source>
        <dbReference type="EMBL" id="KAG0414677.1"/>
    </source>
</evidence>